<sequence>MPHFEGAHHFVVNGGSFYEGTRGLEQLHRYAASAASYDSGERYPAPRCHPGTRETIIAQIMNWIEDQTRTSRILWLYGPAGAGKSAIAQTIAQICDERKLLAASFFFSRTAPERNHAKPLFPTLAFQLAVSTPAIAARIQNAIDHDPSIPTKTIEFQLKKLLLEPFLQTGLHSLSKVIIVDGLDECQDPEMQCKIIELVASALSQHAQFPFIFLSRPQPQIRDEFNSPLYNSLVHQLSLIREIGGTDNDEDIRLYLKDGLSKICQSAKHRYTMSHLIDHWPSDYDIDRLLWKSSGQFIYASTVLKYVDDPNFNPADRLHTVLWLSAENDTGVSAEIDRLYLEILSSCVNRVRTIQVLRFLICALQDAKATLPNLYVIEQVLSLSPGDAFLALRGLYSVLDVPETPNAMGITFSFHHASFIDFLTDKKRSGVYFIERIEAHAKLTTRCLEILSSPPVSKPFRMYYGWFYALTYWCEHWQHSVDLTREYYATLLDFNVSDRWIEMVFIHSEEQKSNLPIPWKDYDAIMALFVQGKPLGVPCIRVLENVLHKLHFQWDKNWENDKIRVVNHYSRCFDNMFLNLLDHINDISRRRLPRNANTLFDDPCFQLDGFNTAFEPLKIIMQFSNPVQCEMPTFFFEFLADPGRSRSDFNECWSYNLEKASPSEELLLCIQENIDVLIEIGDRENCRAPQYPITSSEWISSSITMKVWLRKYPNVPEDMVERWDQWMELRFGIRRRKPQAAVSKPPQASSFWGWLIGH</sequence>
<dbReference type="Pfam" id="PF24883">
    <property type="entry name" value="NPHP3_N"/>
    <property type="match status" value="1"/>
</dbReference>
<evidence type="ECO:0000256" key="1">
    <source>
        <dbReference type="ARBA" id="ARBA00022737"/>
    </source>
</evidence>
<feature type="domain" description="NACHT" evidence="2">
    <location>
        <begin position="72"/>
        <end position="185"/>
    </location>
</feature>
<dbReference type="InterPro" id="IPR056884">
    <property type="entry name" value="NPHP3-like_N"/>
</dbReference>
<evidence type="ECO:0000313" key="3">
    <source>
        <dbReference type="EMBL" id="TFK34382.1"/>
    </source>
</evidence>
<gene>
    <name evidence="3" type="ORF">BDQ12DRAFT_715348</name>
</gene>
<dbReference type="AlphaFoldDB" id="A0A5C3LNQ3"/>
<reference evidence="3 4" key="1">
    <citation type="journal article" date="2019" name="Nat. Ecol. Evol.">
        <title>Megaphylogeny resolves global patterns of mushroom evolution.</title>
        <authorList>
            <person name="Varga T."/>
            <person name="Krizsan K."/>
            <person name="Foldi C."/>
            <person name="Dima B."/>
            <person name="Sanchez-Garcia M."/>
            <person name="Sanchez-Ramirez S."/>
            <person name="Szollosi G.J."/>
            <person name="Szarkandi J.G."/>
            <person name="Papp V."/>
            <person name="Albert L."/>
            <person name="Andreopoulos W."/>
            <person name="Angelini C."/>
            <person name="Antonin V."/>
            <person name="Barry K.W."/>
            <person name="Bougher N.L."/>
            <person name="Buchanan P."/>
            <person name="Buyck B."/>
            <person name="Bense V."/>
            <person name="Catcheside P."/>
            <person name="Chovatia M."/>
            <person name="Cooper J."/>
            <person name="Damon W."/>
            <person name="Desjardin D."/>
            <person name="Finy P."/>
            <person name="Geml J."/>
            <person name="Haridas S."/>
            <person name="Hughes K."/>
            <person name="Justo A."/>
            <person name="Karasinski D."/>
            <person name="Kautmanova I."/>
            <person name="Kiss B."/>
            <person name="Kocsube S."/>
            <person name="Kotiranta H."/>
            <person name="LaButti K.M."/>
            <person name="Lechner B.E."/>
            <person name="Liimatainen K."/>
            <person name="Lipzen A."/>
            <person name="Lukacs Z."/>
            <person name="Mihaltcheva S."/>
            <person name="Morgado L.N."/>
            <person name="Niskanen T."/>
            <person name="Noordeloos M.E."/>
            <person name="Ohm R.A."/>
            <person name="Ortiz-Santana B."/>
            <person name="Ovrebo C."/>
            <person name="Racz N."/>
            <person name="Riley R."/>
            <person name="Savchenko A."/>
            <person name="Shiryaev A."/>
            <person name="Soop K."/>
            <person name="Spirin V."/>
            <person name="Szebenyi C."/>
            <person name="Tomsovsky M."/>
            <person name="Tulloss R.E."/>
            <person name="Uehling J."/>
            <person name="Grigoriev I.V."/>
            <person name="Vagvolgyi C."/>
            <person name="Papp T."/>
            <person name="Martin F.M."/>
            <person name="Miettinen O."/>
            <person name="Hibbett D.S."/>
            <person name="Nagy L.G."/>
        </authorList>
    </citation>
    <scope>NUCLEOTIDE SEQUENCE [LARGE SCALE GENOMIC DNA]</scope>
    <source>
        <strain evidence="3 4">CBS 166.37</strain>
    </source>
</reference>
<name>A0A5C3LNQ3_9AGAR</name>
<dbReference type="STRING" id="68775.A0A5C3LNQ3"/>
<keyword evidence="1" id="KW-0677">Repeat</keyword>
<organism evidence="3 4">
    <name type="scientific">Crucibulum laeve</name>
    <dbReference type="NCBI Taxonomy" id="68775"/>
    <lineage>
        <taxon>Eukaryota</taxon>
        <taxon>Fungi</taxon>
        <taxon>Dikarya</taxon>
        <taxon>Basidiomycota</taxon>
        <taxon>Agaricomycotina</taxon>
        <taxon>Agaricomycetes</taxon>
        <taxon>Agaricomycetidae</taxon>
        <taxon>Agaricales</taxon>
        <taxon>Agaricineae</taxon>
        <taxon>Nidulariaceae</taxon>
        <taxon>Crucibulum</taxon>
    </lineage>
</organism>
<keyword evidence="4" id="KW-1185">Reference proteome</keyword>
<protein>
    <recommendedName>
        <fullName evidence="2">NACHT domain-containing protein</fullName>
    </recommendedName>
</protein>
<proteinExistence type="predicted"/>
<evidence type="ECO:0000259" key="2">
    <source>
        <dbReference type="PROSITE" id="PS50837"/>
    </source>
</evidence>
<evidence type="ECO:0000313" key="4">
    <source>
        <dbReference type="Proteomes" id="UP000308652"/>
    </source>
</evidence>
<dbReference type="Proteomes" id="UP000308652">
    <property type="component" value="Unassembled WGS sequence"/>
</dbReference>
<dbReference type="InterPro" id="IPR007111">
    <property type="entry name" value="NACHT_NTPase"/>
</dbReference>
<dbReference type="PANTHER" id="PTHR10039">
    <property type="entry name" value="AMELOGENIN"/>
    <property type="match status" value="1"/>
</dbReference>
<dbReference type="Gene3D" id="3.40.50.300">
    <property type="entry name" value="P-loop containing nucleotide triphosphate hydrolases"/>
    <property type="match status" value="1"/>
</dbReference>
<dbReference type="SUPFAM" id="SSF52540">
    <property type="entry name" value="P-loop containing nucleoside triphosphate hydrolases"/>
    <property type="match status" value="1"/>
</dbReference>
<dbReference type="EMBL" id="ML213632">
    <property type="protein sequence ID" value="TFK34382.1"/>
    <property type="molecule type" value="Genomic_DNA"/>
</dbReference>
<dbReference type="PROSITE" id="PS50837">
    <property type="entry name" value="NACHT"/>
    <property type="match status" value="1"/>
</dbReference>
<dbReference type="InterPro" id="IPR027417">
    <property type="entry name" value="P-loop_NTPase"/>
</dbReference>
<dbReference type="PANTHER" id="PTHR10039:SF17">
    <property type="entry name" value="FUNGAL STAND N-TERMINAL GOODBYE DOMAIN-CONTAINING PROTEIN-RELATED"/>
    <property type="match status" value="1"/>
</dbReference>
<accession>A0A5C3LNQ3</accession>
<dbReference type="OrthoDB" id="5967843at2759"/>